<protein>
    <recommendedName>
        <fullName evidence="3">DUF3024 family protein</fullName>
    </recommendedName>
</protein>
<comment type="caution">
    <text evidence="1">The sequence shown here is derived from an EMBL/GenBank/DDBJ whole genome shotgun (WGS) entry which is preliminary data.</text>
</comment>
<name>A0ABP7Z449_9SPHI</name>
<evidence type="ECO:0000313" key="1">
    <source>
        <dbReference type="EMBL" id="GAA4147017.1"/>
    </source>
</evidence>
<dbReference type="Proteomes" id="UP001500101">
    <property type="component" value="Unassembled WGS sequence"/>
</dbReference>
<reference evidence="2" key="1">
    <citation type="journal article" date="2019" name="Int. J. Syst. Evol. Microbiol.">
        <title>The Global Catalogue of Microorganisms (GCM) 10K type strain sequencing project: providing services to taxonomists for standard genome sequencing and annotation.</title>
        <authorList>
            <consortium name="The Broad Institute Genomics Platform"/>
            <consortium name="The Broad Institute Genome Sequencing Center for Infectious Disease"/>
            <person name="Wu L."/>
            <person name="Ma J."/>
        </authorList>
    </citation>
    <scope>NUCLEOTIDE SEQUENCE [LARGE SCALE GENOMIC DNA]</scope>
    <source>
        <strain evidence="2">JCM 16704</strain>
    </source>
</reference>
<dbReference type="InterPro" id="IPR021388">
    <property type="entry name" value="DUF3024"/>
</dbReference>
<gene>
    <name evidence="1" type="ORF">GCM10022216_32580</name>
</gene>
<proteinExistence type="predicted"/>
<dbReference type="RefSeq" id="WP_344675859.1">
    <property type="nucleotide sequence ID" value="NZ_BAAAZI010000013.1"/>
</dbReference>
<evidence type="ECO:0008006" key="3">
    <source>
        <dbReference type="Google" id="ProtNLM"/>
    </source>
</evidence>
<accession>A0ABP7Z449</accession>
<keyword evidence="2" id="KW-1185">Reference proteome</keyword>
<evidence type="ECO:0000313" key="2">
    <source>
        <dbReference type="Proteomes" id="UP001500101"/>
    </source>
</evidence>
<dbReference type="EMBL" id="BAAAZI010000013">
    <property type="protein sequence ID" value="GAA4147017.1"/>
    <property type="molecule type" value="Genomic_DNA"/>
</dbReference>
<sequence>MPTLTPEDQIKNFVEQKRPKDLEIRKQIDLGYSWDGRTAIFFEIRPHWNDPSIIRENPIAKIVFIKTTQIWKLYWMRSTGKWESYMPKKEAKTIKTLLSAIQEDKFRLFFG</sequence>
<organism evidence="1 2">
    <name type="scientific">Sphingobacterium kyonggiense</name>
    <dbReference type="NCBI Taxonomy" id="714075"/>
    <lineage>
        <taxon>Bacteria</taxon>
        <taxon>Pseudomonadati</taxon>
        <taxon>Bacteroidota</taxon>
        <taxon>Sphingobacteriia</taxon>
        <taxon>Sphingobacteriales</taxon>
        <taxon>Sphingobacteriaceae</taxon>
        <taxon>Sphingobacterium</taxon>
    </lineage>
</organism>
<dbReference type="Pfam" id="PF11225">
    <property type="entry name" value="DUF3024"/>
    <property type="match status" value="1"/>
</dbReference>